<keyword evidence="3" id="KW-1185">Reference proteome</keyword>
<dbReference type="Pfam" id="PF13613">
    <property type="entry name" value="HTH_Tnp_4"/>
    <property type="match status" value="1"/>
</dbReference>
<organism evidence="2 3">
    <name type="scientific">Streptomyces nojiriensis</name>
    <dbReference type="NCBI Taxonomy" id="66374"/>
    <lineage>
        <taxon>Bacteria</taxon>
        <taxon>Bacillati</taxon>
        <taxon>Actinomycetota</taxon>
        <taxon>Actinomycetes</taxon>
        <taxon>Kitasatosporales</taxon>
        <taxon>Streptomycetaceae</taxon>
        <taxon>Streptomyces</taxon>
    </lineage>
</organism>
<proteinExistence type="predicted"/>
<name>A0ABQ3SN73_9ACTN</name>
<reference evidence="3" key="1">
    <citation type="submission" date="2023-07" db="EMBL/GenBank/DDBJ databases">
        <title>Whole genome shotgun sequence of Streptomyces nojiriensis NBRC 13794.</title>
        <authorList>
            <person name="Komaki H."/>
            <person name="Tamura T."/>
        </authorList>
    </citation>
    <scope>NUCLEOTIDE SEQUENCE [LARGE SCALE GENOMIC DNA]</scope>
    <source>
        <strain evidence="3">NBRC 13794</strain>
    </source>
</reference>
<comment type="caution">
    <text evidence="2">The sequence shown here is derived from an EMBL/GenBank/DDBJ whole genome shotgun (WGS) entry which is preliminary data.</text>
</comment>
<dbReference type="InterPro" id="IPR027805">
    <property type="entry name" value="Transposase_HTH_dom"/>
</dbReference>
<dbReference type="Proteomes" id="UP000613974">
    <property type="component" value="Unassembled WGS sequence"/>
</dbReference>
<dbReference type="EMBL" id="BNEC01000005">
    <property type="protein sequence ID" value="GHI69580.1"/>
    <property type="molecule type" value="Genomic_DNA"/>
</dbReference>
<evidence type="ECO:0000259" key="1">
    <source>
        <dbReference type="Pfam" id="PF13613"/>
    </source>
</evidence>
<evidence type="ECO:0000313" key="3">
    <source>
        <dbReference type="Proteomes" id="UP000613974"/>
    </source>
</evidence>
<protein>
    <recommendedName>
        <fullName evidence="1">Transposase Helix-turn-helix domain-containing protein</fullName>
    </recommendedName>
</protein>
<evidence type="ECO:0000313" key="2">
    <source>
        <dbReference type="EMBL" id="GHI69580.1"/>
    </source>
</evidence>
<gene>
    <name evidence="2" type="ORF">Snoj_34980</name>
</gene>
<feature type="domain" description="Transposase Helix-turn-helix" evidence="1">
    <location>
        <begin position="65"/>
        <end position="103"/>
    </location>
</feature>
<sequence length="193" mass="20945">MSSFVLATDRVTAAAHATHEAPTPLREVLEFSTQRRGGPFVACLAALDLPHVLVEWVTREGARRCKLPPHQRALVALVYLRKHDPLTQVAVGFGISVGTARAYQGAGPWVTTGAHWSRIIQGAPLPRLEVPDQLWAPGERPTVGVSMPPGTRSWPQRTLRGAREVGQFGASKRSLMFQTAASWTSGSFISTAF</sequence>
<accession>A0ABQ3SN73</accession>